<name>A0A2P2N9F3_RHIMU</name>
<sequence>MYRLPGAGNPPIRLYISMAVKNHILTYIHN</sequence>
<protein>
    <submittedName>
        <fullName evidence="1">Uncharacterized protein</fullName>
    </submittedName>
</protein>
<dbReference type="EMBL" id="GGEC01058556">
    <property type="protein sequence ID" value="MBX39040.1"/>
    <property type="molecule type" value="Transcribed_RNA"/>
</dbReference>
<dbReference type="AlphaFoldDB" id="A0A2P2N9F3"/>
<proteinExistence type="predicted"/>
<organism evidence="1">
    <name type="scientific">Rhizophora mucronata</name>
    <name type="common">Asiatic mangrove</name>
    <dbReference type="NCBI Taxonomy" id="61149"/>
    <lineage>
        <taxon>Eukaryota</taxon>
        <taxon>Viridiplantae</taxon>
        <taxon>Streptophyta</taxon>
        <taxon>Embryophyta</taxon>
        <taxon>Tracheophyta</taxon>
        <taxon>Spermatophyta</taxon>
        <taxon>Magnoliopsida</taxon>
        <taxon>eudicotyledons</taxon>
        <taxon>Gunneridae</taxon>
        <taxon>Pentapetalae</taxon>
        <taxon>rosids</taxon>
        <taxon>fabids</taxon>
        <taxon>Malpighiales</taxon>
        <taxon>Rhizophoraceae</taxon>
        <taxon>Rhizophora</taxon>
    </lineage>
</organism>
<reference evidence="1" key="1">
    <citation type="submission" date="2018-02" db="EMBL/GenBank/DDBJ databases">
        <title>Rhizophora mucronata_Transcriptome.</title>
        <authorList>
            <person name="Meera S.P."/>
            <person name="Sreeshan A."/>
            <person name="Augustine A."/>
        </authorList>
    </citation>
    <scope>NUCLEOTIDE SEQUENCE</scope>
    <source>
        <tissue evidence="1">Leaf</tissue>
    </source>
</reference>
<evidence type="ECO:0000313" key="1">
    <source>
        <dbReference type="EMBL" id="MBX39040.1"/>
    </source>
</evidence>
<accession>A0A2P2N9F3</accession>